<organism evidence="1 2">
    <name type="scientific">Novosphingobium aquae</name>
    <dbReference type="NCBI Taxonomy" id="3133435"/>
    <lineage>
        <taxon>Bacteria</taxon>
        <taxon>Pseudomonadati</taxon>
        <taxon>Pseudomonadota</taxon>
        <taxon>Alphaproteobacteria</taxon>
        <taxon>Sphingomonadales</taxon>
        <taxon>Sphingomonadaceae</taxon>
        <taxon>Novosphingobium</taxon>
    </lineage>
</organism>
<feature type="non-terminal residue" evidence="1">
    <location>
        <position position="1"/>
    </location>
</feature>
<sequence>SGHSSSEAGAISGGIGAAADFALANGQHASDTAEDPGRITAFGEAKYVISSGGPIDRSSLEITGNSSAVSVLGNGASNRVALSGARIGMAGAAAPGSALSNVQTGNVDAWASSHVVLAIPANATGSTAVVSHNTNIATGGVNAAENVVAIEAASIGKLSGTAMFGVDAGMTGTVSGDHVLASQQLAGGIVVVDAVTETLLGGNGSQGNSSLTVAGNLTQASAKANDVLNTLSLASAAGNEASAGLQNNQQSSASTTARATGIFAGAGVSGPGAQARIGGNPILAEARGNTASNLLSLDAAPLNAPNGPMAQVALNLASGQAVLGNRQANSGAVTASATSTNYLPALYGHQASSAANGGGHRLEAAAYGNSAVNSALPLNAGGVMPATLVSNAQVNSGSISAYAANTGIAAATMTTSSVRLNITGHAATAQAIGNSAINTIGRSN</sequence>
<evidence type="ECO:0000313" key="1">
    <source>
        <dbReference type="EMBL" id="MEJ6012190.1"/>
    </source>
</evidence>
<proteinExistence type="predicted"/>
<dbReference type="EMBL" id="JBBHJY010000019">
    <property type="protein sequence ID" value="MEJ6012190.1"/>
    <property type="molecule type" value="Genomic_DNA"/>
</dbReference>
<evidence type="ECO:0000313" key="2">
    <source>
        <dbReference type="Proteomes" id="UP001379235"/>
    </source>
</evidence>
<dbReference type="Proteomes" id="UP001379235">
    <property type="component" value="Unassembled WGS sequence"/>
</dbReference>
<reference evidence="1 2" key="1">
    <citation type="submission" date="2024-03" db="EMBL/GenBank/DDBJ databases">
        <authorList>
            <person name="Jo J.-H."/>
        </authorList>
    </citation>
    <scope>NUCLEOTIDE SEQUENCE [LARGE SCALE GENOMIC DNA]</scope>
    <source>
        <strain evidence="1 2">AS3R-12</strain>
    </source>
</reference>
<comment type="caution">
    <text evidence="1">The sequence shown here is derived from an EMBL/GenBank/DDBJ whole genome shotgun (WGS) entry which is preliminary data.</text>
</comment>
<accession>A0ABU8SE99</accession>
<gene>
    <name evidence="1" type="ORF">WG900_20015</name>
</gene>
<keyword evidence="2" id="KW-1185">Reference proteome</keyword>
<name>A0ABU8SE99_9SPHN</name>
<protein>
    <submittedName>
        <fullName evidence="1">Uncharacterized protein</fullName>
    </submittedName>
</protein>